<keyword evidence="2" id="KW-1185">Reference proteome</keyword>
<dbReference type="Proteomes" id="UP000237105">
    <property type="component" value="Unassembled WGS sequence"/>
</dbReference>
<accession>A0A2P5CBC5</accession>
<name>A0A2P5CBC5_PARAD</name>
<organism evidence="1 2">
    <name type="scientific">Parasponia andersonii</name>
    <name type="common">Sponia andersonii</name>
    <dbReference type="NCBI Taxonomy" id="3476"/>
    <lineage>
        <taxon>Eukaryota</taxon>
        <taxon>Viridiplantae</taxon>
        <taxon>Streptophyta</taxon>
        <taxon>Embryophyta</taxon>
        <taxon>Tracheophyta</taxon>
        <taxon>Spermatophyta</taxon>
        <taxon>Magnoliopsida</taxon>
        <taxon>eudicotyledons</taxon>
        <taxon>Gunneridae</taxon>
        <taxon>Pentapetalae</taxon>
        <taxon>rosids</taxon>
        <taxon>fabids</taxon>
        <taxon>Rosales</taxon>
        <taxon>Cannabaceae</taxon>
        <taxon>Parasponia</taxon>
    </lineage>
</organism>
<gene>
    <name evidence="1" type="ORF">PanWU01x14_167580</name>
</gene>
<comment type="caution">
    <text evidence="1">The sequence shown here is derived from an EMBL/GenBank/DDBJ whole genome shotgun (WGS) entry which is preliminary data.</text>
</comment>
<dbReference type="AlphaFoldDB" id="A0A2P5CBC5"/>
<protein>
    <submittedName>
        <fullName evidence="1">Uncharacterized protein</fullName>
    </submittedName>
</protein>
<evidence type="ECO:0000313" key="2">
    <source>
        <dbReference type="Proteomes" id="UP000237105"/>
    </source>
</evidence>
<sequence>MIKENKIFEKNEDSETLRFEKAGNFERKEVGALGDFGKVRNEHKCGFYRGEAEKFSLEENNARKLEALKFQKFEKVVARVGMHQYQLLGNNDGNDPCVPFELADWRHNFPTR</sequence>
<reference evidence="2" key="1">
    <citation type="submission" date="2016-06" db="EMBL/GenBank/DDBJ databases">
        <title>Parallel loss of symbiosis genes in relatives of nitrogen-fixing non-legume Parasponia.</title>
        <authorList>
            <person name="Van Velzen R."/>
            <person name="Holmer R."/>
            <person name="Bu F."/>
            <person name="Rutten L."/>
            <person name="Van Zeijl A."/>
            <person name="Liu W."/>
            <person name="Santuari L."/>
            <person name="Cao Q."/>
            <person name="Sharma T."/>
            <person name="Shen D."/>
            <person name="Roswanjaya Y."/>
            <person name="Wardhani T."/>
            <person name="Kalhor M.S."/>
            <person name="Jansen J."/>
            <person name="Van den Hoogen J."/>
            <person name="Gungor B."/>
            <person name="Hartog M."/>
            <person name="Hontelez J."/>
            <person name="Verver J."/>
            <person name="Yang W.-C."/>
            <person name="Schijlen E."/>
            <person name="Repin R."/>
            <person name="Schilthuizen M."/>
            <person name="Schranz E."/>
            <person name="Heidstra R."/>
            <person name="Miyata K."/>
            <person name="Fedorova E."/>
            <person name="Kohlen W."/>
            <person name="Bisseling T."/>
            <person name="Smit S."/>
            <person name="Geurts R."/>
        </authorList>
    </citation>
    <scope>NUCLEOTIDE SEQUENCE [LARGE SCALE GENOMIC DNA]</scope>
    <source>
        <strain evidence="2">cv. WU1-14</strain>
    </source>
</reference>
<proteinExistence type="predicted"/>
<dbReference type="EMBL" id="JXTB01000150">
    <property type="protein sequence ID" value="PON58366.1"/>
    <property type="molecule type" value="Genomic_DNA"/>
</dbReference>
<evidence type="ECO:0000313" key="1">
    <source>
        <dbReference type="EMBL" id="PON58366.1"/>
    </source>
</evidence>